<evidence type="ECO:0000313" key="2">
    <source>
        <dbReference type="Proteomes" id="UP000275078"/>
    </source>
</evidence>
<dbReference type="AlphaFoldDB" id="A0A3N4HSX8"/>
<sequence>MLSVGPCWNSNFEVVGVGNHAMRTRTRCFRSFCRLSSTTLALFSATTTSAGPPSVITRLISTQSRNSSSASSPWVSDSHDRLVVLIPAAGRMLFRVIVEALVGLALPCSPPLSSNERQRNFATVWSSLVTVGCQQGGFRA</sequence>
<evidence type="ECO:0000313" key="1">
    <source>
        <dbReference type="EMBL" id="RPA76106.1"/>
    </source>
</evidence>
<keyword evidence="2" id="KW-1185">Reference proteome</keyword>
<name>A0A3N4HSX8_ASCIM</name>
<organism evidence="1 2">
    <name type="scientific">Ascobolus immersus RN42</name>
    <dbReference type="NCBI Taxonomy" id="1160509"/>
    <lineage>
        <taxon>Eukaryota</taxon>
        <taxon>Fungi</taxon>
        <taxon>Dikarya</taxon>
        <taxon>Ascomycota</taxon>
        <taxon>Pezizomycotina</taxon>
        <taxon>Pezizomycetes</taxon>
        <taxon>Pezizales</taxon>
        <taxon>Ascobolaceae</taxon>
        <taxon>Ascobolus</taxon>
    </lineage>
</organism>
<accession>A0A3N4HSX8</accession>
<dbReference type="Proteomes" id="UP000275078">
    <property type="component" value="Unassembled WGS sequence"/>
</dbReference>
<proteinExistence type="predicted"/>
<reference evidence="1 2" key="1">
    <citation type="journal article" date="2018" name="Nat. Ecol. Evol.">
        <title>Pezizomycetes genomes reveal the molecular basis of ectomycorrhizal truffle lifestyle.</title>
        <authorList>
            <person name="Murat C."/>
            <person name="Payen T."/>
            <person name="Noel B."/>
            <person name="Kuo A."/>
            <person name="Morin E."/>
            <person name="Chen J."/>
            <person name="Kohler A."/>
            <person name="Krizsan K."/>
            <person name="Balestrini R."/>
            <person name="Da Silva C."/>
            <person name="Montanini B."/>
            <person name="Hainaut M."/>
            <person name="Levati E."/>
            <person name="Barry K.W."/>
            <person name="Belfiori B."/>
            <person name="Cichocki N."/>
            <person name="Clum A."/>
            <person name="Dockter R.B."/>
            <person name="Fauchery L."/>
            <person name="Guy J."/>
            <person name="Iotti M."/>
            <person name="Le Tacon F."/>
            <person name="Lindquist E.A."/>
            <person name="Lipzen A."/>
            <person name="Malagnac F."/>
            <person name="Mello A."/>
            <person name="Molinier V."/>
            <person name="Miyauchi S."/>
            <person name="Poulain J."/>
            <person name="Riccioni C."/>
            <person name="Rubini A."/>
            <person name="Sitrit Y."/>
            <person name="Splivallo R."/>
            <person name="Traeger S."/>
            <person name="Wang M."/>
            <person name="Zifcakova L."/>
            <person name="Wipf D."/>
            <person name="Zambonelli A."/>
            <person name="Paolocci F."/>
            <person name="Nowrousian M."/>
            <person name="Ottonello S."/>
            <person name="Baldrian P."/>
            <person name="Spatafora J.W."/>
            <person name="Henrissat B."/>
            <person name="Nagy L.G."/>
            <person name="Aury J.M."/>
            <person name="Wincker P."/>
            <person name="Grigoriev I.V."/>
            <person name="Bonfante P."/>
            <person name="Martin F.M."/>
        </authorList>
    </citation>
    <scope>NUCLEOTIDE SEQUENCE [LARGE SCALE GENOMIC DNA]</scope>
    <source>
        <strain evidence="1 2">RN42</strain>
    </source>
</reference>
<protein>
    <submittedName>
        <fullName evidence="1">Uncharacterized protein</fullName>
    </submittedName>
</protein>
<dbReference type="EMBL" id="ML119751">
    <property type="protein sequence ID" value="RPA76106.1"/>
    <property type="molecule type" value="Genomic_DNA"/>
</dbReference>
<gene>
    <name evidence="1" type="ORF">BJ508DRAFT_11433</name>
</gene>